<evidence type="ECO:0000256" key="3">
    <source>
        <dbReference type="ARBA" id="ARBA00023125"/>
    </source>
</evidence>
<gene>
    <name evidence="6" type="ORF">PLUA15_110002</name>
</gene>
<sequence length="345" mass="38621">MGGATGWSRDCFWSIGVRSSNKNAHKSRSNMQKNITSLSALNWDDLKFFLEVARTRKASSAAKRLAVDYTTVSRRISSLETALGTLLFEKSRTNGFTLTNEGQRLLGYAESIESTLHMACEQVSGSGVALSGHVRMGCTEGFGSFFITPQLSHFVDTYPAISVDILPLPHFISLSKREADIVIALERPEHGPYVCCKLCDYRLQLYATQDYLDAHPPIRRPSDLAEHPFISYVDDLAFSSELLYLANVLPGASATLRSTSVIAQYVAAQQGRSMAILPCFLAAQDPRLLPVLPQEINLTRQFWMYCREDLRKLKRITLLWDYIREVTELNAPLLLGETRALKFAD</sequence>
<dbReference type="EMBL" id="OBKZ01000003">
    <property type="protein sequence ID" value="SOB49181.1"/>
    <property type="molecule type" value="Genomic_DNA"/>
</dbReference>
<proteinExistence type="inferred from homology"/>
<accession>A0AAX2H369</accession>
<dbReference type="PROSITE" id="PS50931">
    <property type="entry name" value="HTH_LYSR"/>
    <property type="match status" value="1"/>
</dbReference>
<dbReference type="Pfam" id="PF03466">
    <property type="entry name" value="LysR_substrate"/>
    <property type="match status" value="1"/>
</dbReference>
<dbReference type="InterPro" id="IPR000847">
    <property type="entry name" value="LysR_HTH_N"/>
</dbReference>
<name>A0AAX2H369_9PSED</name>
<evidence type="ECO:0000313" key="6">
    <source>
        <dbReference type="EMBL" id="SOB49181.1"/>
    </source>
</evidence>
<dbReference type="SUPFAM" id="SSF46785">
    <property type="entry name" value="Winged helix' DNA-binding domain"/>
    <property type="match status" value="1"/>
</dbReference>
<dbReference type="GO" id="GO:0006351">
    <property type="term" value="P:DNA-templated transcription"/>
    <property type="evidence" value="ECO:0007669"/>
    <property type="project" value="TreeGrafter"/>
</dbReference>
<keyword evidence="3" id="KW-0238">DNA-binding</keyword>
<dbReference type="Pfam" id="PF00126">
    <property type="entry name" value="HTH_1"/>
    <property type="match status" value="1"/>
</dbReference>
<evidence type="ECO:0000259" key="5">
    <source>
        <dbReference type="PROSITE" id="PS50931"/>
    </source>
</evidence>
<dbReference type="AlphaFoldDB" id="A0AAX2H369"/>
<dbReference type="InterPro" id="IPR058163">
    <property type="entry name" value="LysR-type_TF_proteobact-type"/>
</dbReference>
<dbReference type="Proteomes" id="UP000219564">
    <property type="component" value="Unassembled WGS sequence"/>
</dbReference>
<keyword evidence="4" id="KW-0804">Transcription</keyword>
<dbReference type="PANTHER" id="PTHR30537">
    <property type="entry name" value="HTH-TYPE TRANSCRIPTIONAL REGULATOR"/>
    <property type="match status" value="1"/>
</dbReference>
<evidence type="ECO:0000256" key="2">
    <source>
        <dbReference type="ARBA" id="ARBA00023015"/>
    </source>
</evidence>
<dbReference type="Gene3D" id="1.10.10.10">
    <property type="entry name" value="Winged helix-like DNA-binding domain superfamily/Winged helix DNA-binding domain"/>
    <property type="match status" value="1"/>
</dbReference>
<organism evidence="6 7">
    <name type="scientific">Pseudomonas lundensis</name>
    <dbReference type="NCBI Taxonomy" id="86185"/>
    <lineage>
        <taxon>Bacteria</taxon>
        <taxon>Pseudomonadati</taxon>
        <taxon>Pseudomonadota</taxon>
        <taxon>Gammaproteobacteria</taxon>
        <taxon>Pseudomonadales</taxon>
        <taxon>Pseudomonadaceae</taxon>
        <taxon>Pseudomonas</taxon>
    </lineage>
</organism>
<dbReference type="InterPro" id="IPR005119">
    <property type="entry name" value="LysR_subst-bd"/>
</dbReference>
<feature type="domain" description="HTH lysR-type" evidence="5">
    <location>
        <begin position="41"/>
        <end position="99"/>
    </location>
</feature>
<comment type="similarity">
    <text evidence="1">Belongs to the LysR transcriptional regulatory family.</text>
</comment>
<evidence type="ECO:0000313" key="7">
    <source>
        <dbReference type="Proteomes" id="UP000219564"/>
    </source>
</evidence>
<protein>
    <submittedName>
        <fullName evidence="6">Transcriptional regulator, LysR family</fullName>
    </submittedName>
</protein>
<reference evidence="6 7" key="1">
    <citation type="submission" date="2017-08" db="EMBL/GenBank/DDBJ databases">
        <authorList>
            <person name="Chaillou S."/>
        </authorList>
    </citation>
    <scope>NUCLEOTIDE SEQUENCE [LARGE SCALE GENOMIC DNA]</scope>
    <source>
        <strain evidence="6 7">MFPA15A1205</strain>
    </source>
</reference>
<dbReference type="InterPro" id="IPR036388">
    <property type="entry name" value="WH-like_DNA-bd_sf"/>
</dbReference>
<dbReference type="GO" id="GO:0003700">
    <property type="term" value="F:DNA-binding transcription factor activity"/>
    <property type="evidence" value="ECO:0007669"/>
    <property type="project" value="InterPro"/>
</dbReference>
<comment type="caution">
    <text evidence="6">The sequence shown here is derived from an EMBL/GenBank/DDBJ whole genome shotgun (WGS) entry which is preliminary data.</text>
</comment>
<dbReference type="Gene3D" id="3.40.190.290">
    <property type="match status" value="1"/>
</dbReference>
<dbReference type="GO" id="GO:0043565">
    <property type="term" value="F:sequence-specific DNA binding"/>
    <property type="evidence" value="ECO:0007669"/>
    <property type="project" value="TreeGrafter"/>
</dbReference>
<dbReference type="PANTHER" id="PTHR30537:SF3">
    <property type="entry name" value="TRANSCRIPTIONAL REGULATORY PROTEIN"/>
    <property type="match status" value="1"/>
</dbReference>
<keyword evidence="2" id="KW-0805">Transcription regulation</keyword>
<evidence type="ECO:0000256" key="1">
    <source>
        <dbReference type="ARBA" id="ARBA00009437"/>
    </source>
</evidence>
<evidence type="ECO:0000256" key="4">
    <source>
        <dbReference type="ARBA" id="ARBA00023163"/>
    </source>
</evidence>
<dbReference type="InterPro" id="IPR036390">
    <property type="entry name" value="WH_DNA-bd_sf"/>
</dbReference>
<dbReference type="SUPFAM" id="SSF53850">
    <property type="entry name" value="Periplasmic binding protein-like II"/>
    <property type="match status" value="1"/>
</dbReference>